<feature type="domain" description="PTS EIIB type-2" evidence="2">
    <location>
        <begin position="5"/>
        <end position="95"/>
    </location>
</feature>
<evidence type="ECO:0000259" key="2">
    <source>
        <dbReference type="PROSITE" id="PS51099"/>
    </source>
</evidence>
<evidence type="ECO:0000256" key="1">
    <source>
        <dbReference type="ARBA" id="ARBA00022679"/>
    </source>
</evidence>
<keyword evidence="3" id="KW-0813">Transport</keyword>
<dbReference type="PROSITE" id="PS51099">
    <property type="entry name" value="PTS_EIIB_TYPE_2"/>
    <property type="match status" value="1"/>
</dbReference>
<protein>
    <submittedName>
        <fullName evidence="3">PTS sugar transporter subunit IIB</fullName>
    </submittedName>
</protein>
<proteinExistence type="predicted"/>
<name>A0ABT2S991_9FIRM</name>
<organism evidence="3 4">
    <name type="scientific">Dorea ammoniilytica</name>
    <dbReference type="NCBI Taxonomy" id="2981788"/>
    <lineage>
        <taxon>Bacteria</taxon>
        <taxon>Bacillati</taxon>
        <taxon>Bacillota</taxon>
        <taxon>Clostridia</taxon>
        <taxon>Lachnospirales</taxon>
        <taxon>Lachnospiraceae</taxon>
        <taxon>Dorea</taxon>
    </lineage>
</organism>
<dbReference type="InterPro" id="IPR036095">
    <property type="entry name" value="PTS_EIIB-like_sf"/>
</dbReference>
<sequence>MAEIKSIMCCCGSGLGSSMMVQMNIEKALKNMGITGVTAGHTSLSEVSPAAADLFVVGRDIAPVLKDYPRVVVLTKIMSMKELTEKLEKAFAMTDDTFHID</sequence>
<keyword evidence="3" id="KW-0762">Sugar transport</keyword>
<dbReference type="RefSeq" id="WP_262582434.1">
    <property type="nucleotide sequence ID" value="NZ_JAOQJV010000028.1"/>
</dbReference>
<dbReference type="SUPFAM" id="SSF52794">
    <property type="entry name" value="PTS system IIB component-like"/>
    <property type="match status" value="1"/>
</dbReference>
<dbReference type="Pfam" id="PF02302">
    <property type="entry name" value="PTS_IIB"/>
    <property type="match status" value="1"/>
</dbReference>
<dbReference type="CDD" id="cd05563">
    <property type="entry name" value="PTS_IIB_ascorbate"/>
    <property type="match status" value="1"/>
</dbReference>
<keyword evidence="4" id="KW-1185">Reference proteome</keyword>
<accession>A0ABT2S991</accession>
<dbReference type="EMBL" id="JAOQJV010000028">
    <property type="protein sequence ID" value="MCU6701149.1"/>
    <property type="molecule type" value="Genomic_DNA"/>
</dbReference>
<dbReference type="Gene3D" id="3.40.50.2300">
    <property type="match status" value="1"/>
</dbReference>
<reference evidence="3 4" key="1">
    <citation type="journal article" date="2021" name="ISME Commun">
        <title>Automated analysis of genomic sequences facilitates high-throughput and comprehensive description of bacteria.</title>
        <authorList>
            <person name="Hitch T.C.A."/>
        </authorList>
    </citation>
    <scope>NUCLEOTIDE SEQUENCE [LARGE SCALE GENOMIC DNA]</scope>
    <source>
        <strain evidence="3 4">Sanger_02</strain>
    </source>
</reference>
<comment type="caution">
    <text evidence="3">The sequence shown here is derived from an EMBL/GenBank/DDBJ whole genome shotgun (WGS) entry which is preliminary data.</text>
</comment>
<evidence type="ECO:0000313" key="4">
    <source>
        <dbReference type="Proteomes" id="UP001207605"/>
    </source>
</evidence>
<dbReference type="InterPro" id="IPR003501">
    <property type="entry name" value="PTS_EIIB_2/3"/>
</dbReference>
<dbReference type="InterPro" id="IPR013011">
    <property type="entry name" value="PTS_EIIB_2"/>
</dbReference>
<evidence type="ECO:0000313" key="3">
    <source>
        <dbReference type="EMBL" id="MCU6701149.1"/>
    </source>
</evidence>
<keyword evidence="1" id="KW-0808">Transferase</keyword>
<dbReference type="Proteomes" id="UP001207605">
    <property type="component" value="Unassembled WGS sequence"/>
</dbReference>
<gene>
    <name evidence="3" type="ORF">OCV65_13050</name>
</gene>